<feature type="domain" description="4Fe-4S ferredoxin-type" evidence="5">
    <location>
        <begin position="35"/>
        <end position="66"/>
    </location>
</feature>
<sequence>MAKNWYPVIDYEKCSGCLTCFNFCPHDVYEVRGDGEPLVANPSNCVELCRGCQKICPNEAISYRGDLATE</sequence>
<proteinExistence type="predicted"/>
<dbReference type="SUPFAM" id="SSF54862">
    <property type="entry name" value="4Fe-4S ferredoxins"/>
    <property type="match status" value="1"/>
</dbReference>
<name>A0A7M1URF4_9CREN</name>
<accession>A0A7M1URF4</accession>
<dbReference type="KEGG" id="tcs:IMZ38_02245"/>
<feature type="domain" description="4Fe-4S ferredoxin-type" evidence="5">
    <location>
        <begin position="5"/>
        <end position="34"/>
    </location>
</feature>
<evidence type="ECO:0000313" key="6">
    <source>
        <dbReference type="EMBL" id="QOR94771.1"/>
    </source>
</evidence>
<dbReference type="InterPro" id="IPR017896">
    <property type="entry name" value="4Fe4S_Fe-S-bd"/>
</dbReference>
<dbReference type="RefSeq" id="WP_193436568.1">
    <property type="nucleotide sequence ID" value="NZ_CP063144.1"/>
</dbReference>
<dbReference type="AlphaFoldDB" id="A0A7M1URF4"/>
<dbReference type="GO" id="GO:0016491">
    <property type="term" value="F:oxidoreductase activity"/>
    <property type="evidence" value="ECO:0007669"/>
    <property type="project" value="UniProtKB-ARBA"/>
</dbReference>
<dbReference type="PROSITE" id="PS51379">
    <property type="entry name" value="4FE4S_FER_2"/>
    <property type="match status" value="2"/>
</dbReference>
<keyword evidence="4" id="KW-0411">Iron-sulfur</keyword>
<evidence type="ECO:0000259" key="5">
    <source>
        <dbReference type="PROSITE" id="PS51379"/>
    </source>
</evidence>
<gene>
    <name evidence="6" type="ORF">IMZ38_02245</name>
</gene>
<dbReference type="EMBL" id="CP063144">
    <property type="protein sequence ID" value="QOR94771.1"/>
    <property type="molecule type" value="Genomic_DNA"/>
</dbReference>
<protein>
    <submittedName>
        <fullName evidence="6">Ferredoxin family protein</fullName>
    </submittedName>
</protein>
<keyword evidence="1" id="KW-0004">4Fe-4S</keyword>
<evidence type="ECO:0000313" key="7">
    <source>
        <dbReference type="Proteomes" id="UP000593766"/>
    </source>
</evidence>
<dbReference type="PANTHER" id="PTHR43687">
    <property type="entry name" value="ADENYLYLSULFATE REDUCTASE, BETA SUBUNIT"/>
    <property type="match status" value="1"/>
</dbReference>
<evidence type="ECO:0000256" key="4">
    <source>
        <dbReference type="ARBA" id="ARBA00023014"/>
    </source>
</evidence>
<dbReference type="Gene3D" id="3.30.70.20">
    <property type="match status" value="1"/>
</dbReference>
<evidence type="ECO:0000256" key="3">
    <source>
        <dbReference type="ARBA" id="ARBA00023004"/>
    </source>
</evidence>
<dbReference type="GO" id="GO:0051539">
    <property type="term" value="F:4 iron, 4 sulfur cluster binding"/>
    <property type="evidence" value="ECO:0007669"/>
    <property type="project" value="UniProtKB-KW"/>
</dbReference>
<dbReference type="GeneID" id="59454201"/>
<dbReference type="InterPro" id="IPR017900">
    <property type="entry name" value="4Fe4S_Fe_S_CS"/>
</dbReference>
<keyword evidence="7" id="KW-1185">Reference proteome</keyword>
<dbReference type="PANTHER" id="PTHR43687:SF1">
    <property type="entry name" value="FERREDOXIN III"/>
    <property type="match status" value="1"/>
</dbReference>
<dbReference type="Pfam" id="PF13237">
    <property type="entry name" value="Fer4_10"/>
    <property type="match status" value="1"/>
</dbReference>
<organism evidence="6 7">
    <name type="scientific">Thermosphaera chiliense</name>
    <dbReference type="NCBI Taxonomy" id="3402707"/>
    <lineage>
        <taxon>Archaea</taxon>
        <taxon>Thermoproteota</taxon>
        <taxon>Thermoprotei</taxon>
        <taxon>Desulfurococcales</taxon>
        <taxon>Desulfurococcaceae</taxon>
        <taxon>Thermosphaera</taxon>
    </lineage>
</organism>
<reference evidence="6 7" key="1">
    <citation type="submission" date="2020-10" db="EMBL/GenBank/DDBJ databases">
        <title>Complete genome sequence of Thermosphaera aggregans strain 3507.</title>
        <authorList>
            <person name="Zayulina K.S."/>
            <person name="Elcheninov A.G."/>
            <person name="Toshchakov S.V."/>
            <person name="Kublanov I.V."/>
            <person name="Kochetkova T.V."/>
        </authorList>
    </citation>
    <scope>NUCLEOTIDE SEQUENCE [LARGE SCALE GENOMIC DNA]</scope>
    <source>
        <strain evidence="6 7">3507</strain>
    </source>
</reference>
<dbReference type="GO" id="GO:0046872">
    <property type="term" value="F:metal ion binding"/>
    <property type="evidence" value="ECO:0007669"/>
    <property type="project" value="UniProtKB-KW"/>
</dbReference>
<dbReference type="InterPro" id="IPR050572">
    <property type="entry name" value="Fe-S_Ferredoxin"/>
</dbReference>
<evidence type="ECO:0000256" key="2">
    <source>
        <dbReference type="ARBA" id="ARBA00022723"/>
    </source>
</evidence>
<evidence type="ECO:0000256" key="1">
    <source>
        <dbReference type="ARBA" id="ARBA00022485"/>
    </source>
</evidence>
<keyword evidence="3" id="KW-0408">Iron</keyword>
<dbReference type="OrthoDB" id="23833at2157"/>
<dbReference type="Proteomes" id="UP000593766">
    <property type="component" value="Chromosome"/>
</dbReference>
<keyword evidence="2" id="KW-0479">Metal-binding</keyword>
<dbReference type="PROSITE" id="PS00198">
    <property type="entry name" value="4FE4S_FER_1"/>
    <property type="match status" value="1"/>
</dbReference>